<dbReference type="InterPro" id="IPR036259">
    <property type="entry name" value="MFS_trans_sf"/>
</dbReference>
<evidence type="ECO:0000256" key="2">
    <source>
        <dbReference type="ARBA" id="ARBA00022448"/>
    </source>
</evidence>
<dbReference type="InterPro" id="IPR001958">
    <property type="entry name" value="Tet-R_TetA/multi-R_MdtG-like"/>
</dbReference>
<evidence type="ECO:0000256" key="9">
    <source>
        <dbReference type="SAM" id="Phobius"/>
    </source>
</evidence>
<dbReference type="Gene3D" id="1.20.1720.10">
    <property type="entry name" value="Multidrug resistance protein D"/>
    <property type="match status" value="2"/>
</dbReference>
<keyword evidence="7" id="KW-0046">Antibiotic resistance</keyword>
<dbReference type="EMBL" id="JBHSKM010000024">
    <property type="protein sequence ID" value="MFC5218488.1"/>
    <property type="molecule type" value="Genomic_DNA"/>
</dbReference>
<name>A0ABW0CT24_STRCD</name>
<accession>A0ABW0CT24</accession>
<keyword evidence="2" id="KW-0813">Transport</keyword>
<feature type="transmembrane region" description="Helical" evidence="9">
    <location>
        <begin position="169"/>
        <end position="187"/>
    </location>
</feature>
<feature type="transmembrane region" description="Helical" evidence="9">
    <location>
        <begin position="12"/>
        <end position="37"/>
    </location>
</feature>
<feature type="transmembrane region" description="Helical" evidence="9">
    <location>
        <begin position="140"/>
        <end position="163"/>
    </location>
</feature>
<keyword evidence="3" id="KW-1003">Cell membrane</keyword>
<feature type="region of interest" description="Disordered" evidence="8">
    <location>
        <begin position="475"/>
        <end position="517"/>
    </location>
</feature>
<keyword evidence="6 9" id="KW-0472">Membrane</keyword>
<keyword evidence="5 9" id="KW-1133">Transmembrane helix</keyword>
<evidence type="ECO:0000256" key="8">
    <source>
        <dbReference type="SAM" id="MobiDB-lite"/>
    </source>
</evidence>
<feature type="transmembrane region" description="Helical" evidence="9">
    <location>
        <begin position="79"/>
        <end position="104"/>
    </location>
</feature>
<feature type="transmembrane region" description="Helical" evidence="9">
    <location>
        <begin position="199"/>
        <end position="218"/>
    </location>
</feature>
<reference evidence="12" key="1">
    <citation type="journal article" date="2019" name="Int. J. Syst. Evol. Microbiol.">
        <title>The Global Catalogue of Microorganisms (GCM) 10K type strain sequencing project: providing services to taxonomists for standard genome sequencing and annotation.</title>
        <authorList>
            <consortium name="The Broad Institute Genomics Platform"/>
            <consortium name="The Broad Institute Genome Sequencing Center for Infectious Disease"/>
            <person name="Wu L."/>
            <person name="Ma J."/>
        </authorList>
    </citation>
    <scope>NUCLEOTIDE SEQUENCE [LARGE SCALE GENOMIC DNA]</scope>
    <source>
        <strain evidence="12">KCTC 42586</strain>
    </source>
</reference>
<evidence type="ECO:0000256" key="1">
    <source>
        <dbReference type="ARBA" id="ARBA00004651"/>
    </source>
</evidence>
<comment type="subcellular location">
    <subcellularLocation>
        <location evidence="1">Cell membrane</location>
        <topology evidence="1">Multi-pass membrane protein</topology>
    </subcellularLocation>
</comment>
<evidence type="ECO:0000256" key="5">
    <source>
        <dbReference type="ARBA" id="ARBA00022989"/>
    </source>
</evidence>
<feature type="transmembrane region" description="Helical" evidence="9">
    <location>
        <begin position="303"/>
        <end position="321"/>
    </location>
</feature>
<dbReference type="PANTHER" id="PTHR42718:SF46">
    <property type="entry name" value="BLR6921 PROTEIN"/>
    <property type="match status" value="1"/>
</dbReference>
<feature type="transmembrane region" description="Helical" evidence="9">
    <location>
        <begin position="267"/>
        <end position="291"/>
    </location>
</feature>
<proteinExistence type="predicted"/>
<protein>
    <submittedName>
        <fullName evidence="11">MFS transporter</fullName>
    </submittedName>
</protein>
<dbReference type="PRINTS" id="PR01035">
    <property type="entry name" value="TCRTETA"/>
</dbReference>
<feature type="transmembrane region" description="Helical" evidence="9">
    <location>
        <begin position="224"/>
        <end position="246"/>
    </location>
</feature>
<evidence type="ECO:0000313" key="12">
    <source>
        <dbReference type="Proteomes" id="UP001596263"/>
    </source>
</evidence>
<keyword evidence="12" id="KW-1185">Reference proteome</keyword>
<organism evidence="11 12">
    <name type="scientific">Streptomyces coerulescens</name>
    <dbReference type="NCBI Taxonomy" id="29304"/>
    <lineage>
        <taxon>Bacteria</taxon>
        <taxon>Bacillati</taxon>
        <taxon>Actinomycetota</taxon>
        <taxon>Actinomycetes</taxon>
        <taxon>Kitasatosporales</taxon>
        <taxon>Streptomycetaceae</taxon>
        <taxon>Streptomyces</taxon>
    </lineage>
</organism>
<sequence length="517" mass="52723">MTAAPEPRRWWALAVIGLGQLLVVLDATIMSIALPHAQDGLNMSDGSRQWVITAYTLAFGGLLLLSGQVADRVGYRRTFVIGLVGFVVASVLGGAAPTAGLLFAARALQGVFAALLAPSALALLSTTFRDPGERAKAYGVFGAIAGAGSVVGLIAGGLLTEYLNWRWCLYANVPPGALAVAGALIVLRDRRGHPDSRLDLPSALLVGTGLVATTAGFGEATSRGWGDAAVLGLLVAGAVLLGCFARRQTRIRTPLLPPRIVRSRVRTGSYVTIALVTMGLFALFLSVTYYLQTVLGYSPLKTGLAFLPTAAGIIVGAARISAGLSHRVPPRGLILPGMLLAAGGMLLLTGLGTEPAYLTHVLPAELMVGLGAGTTFMAAIGSSTLGVDPRETGIASATFTTAQQIGGSIGVALLNTLASRTTQRYESAHGGGAEVDPGASVERAATVHGFAVASGWVAALLAVGAVGVGFAVDAKAQPRGDAVGPGAETRPDPPKHPAGNTPPGSPVPTSTTDELRR</sequence>
<keyword evidence="4 9" id="KW-0812">Transmembrane</keyword>
<feature type="domain" description="Major facilitator superfamily (MFS) profile" evidence="10">
    <location>
        <begin position="12"/>
        <end position="476"/>
    </location>
</feature>
<feature type="transmembrane region" description="Helical" evidence="9">
    <location>
        <begin position="110"/>
        <end position="128"/>
    </location>
</feature>
<feature type="transmembrane region" description="Helical" evidence="9">
    <location>
        <begin position="357"/>
        <end position="380"/>
    </location>
</feature>
<evidence type="ECO:0000256" key="7">
    <source>
        <dbReference type="ARBA" id="ARBA00023251"/>
    </source>
</evidence>
<dbReference type="CDD" id="cd17321">
    <property type="entry name" value="MFS_MMR_MDR_like"/>
    <property type="match status" value="1"/>
</dbReference>
<dbReference type="SUPFAM" id="SSF103473">
    <property type="entry name" value="MFS general substrate transporter"/>
    <property type="match status" value="1"/>
</dbReference>
<dbReference type="InterPro" id="IPR011701">
    <property type="entry name" value="MFS"/>
</dbReference>
<evidence type="ECO:0000313" key="11">
    <source>
        <dbReference type="EMBL" id="MFC5218488.1"/>
    </source>
</evidence>
<dbReference type="PANTHER" id="PTHR42718">
    <property type="entry name" value="MAJOR FACILITATOR SUPERFAMILY MULTIDRUG TRANSPORTER MFSC"/>
    <property type="match status" value="1"/>
</dbReference>
<feature type="transmembrane region" description="Helical" evidence="9">
    <location>
        <begin position="333"/>
        <end position="351"/>
    </location>
</feature>
<feature type="transmembrane region" description="Helical" evidence="9">
    <location>
        <begin position="49"/>
        <end position="67"/>
    </location>
</feature>
<dbReference type="Proteomes" id="UP001596263">
    <property type="component" value="Unassembled WGS sequence"/>
</dbReference>
<dbReference type="Pfam" id="PF07690">
    <property type="entry name" value="MFS_1"/>
    <property type="match status" value="1"/>
</dbReference>
<gene>
    <name evidence="11" type="ORF">ACFPQ9_32065</name>
</gene>
<evidence type="ECO:0000256" key="3">
    <source>
        <dbReference type="ARBA" id="ARBA00022475"/>
    </source>
</evidence>
<dbReference type="RefSeq" id="WP_380861298.1">
    <property type="nucleotide sequence ID" value="NZ_JBHSKM010000024.1"/>
</dbReference>
<dbReference type="PROSITE" id="PS50850">
    <property type="entry name" value="MFS"/>
    <property type="match status" value="1"/>
</dbReference>
<evidence type="ECO:0000256" key="4">
    <source>
        <dbReference type="ARBA" id="ARBA00022692"/>
    </source>
</evidence>
<evidence type="ECO:0000259" key="10">
    <source>
        <dbReference type="PROSITE" id="PS50850"/>
    </source>
</evidence>
<feature type="compositionally biased region" description="Low complexity" evidence="8">
    <location>
        <begin position="507"/>
        <end position="517"/>
    </location>
</feature>
<evidence type="ECO:0000256" key="6">
    <source>
        <dbReference type="ARBA" id="ARBA00023136"/>
    </source>
</evidence>
<dbReference type="InterPro" id="IPR020846">
    <property type="entry name" value="MFS_dom"/>
</dbReference>
<comment type="caution">
    <text evidence="11">The sequence shown here is derived from an EMBL/GenBank/DDBJ whole genome shotgun (WGS) entry which is preliminary data.</text>
</comment>